<evidence type="ECO:0000313" key="8">
    <source>
        <dbReference type="Proteomes" id="UP000663877"/>
    </source>
</evidence>
<feature type="site" description="Interaction with phosphoserine on interacting protein" evidence="2">
    <location>
        <position position="58"/>
    </location>
</feature>
<name>A0A813W5U3_9BILA</name>
<protein>
    <recommendedName>
        <fullName evidence="3">14-3-3 domain-containing protein</fullName>
    </recommendedName>
</protein>
<sequence>MMTDKVEQIDLAKLAEQAGRYPDMLASMKKIAESNSDLTIEERNLLSIAYKNVIGNCRASWRIISNIEYEAQNTEHQQEIVKTYRKKIENELQAICHELLSLLDKHLILNATTTESEVFFLKMKGDYYRYLAEISTGNERQSKFATESKDAYTTAFDIAQNQMVATDPIRLGLALNFSIFYYEIANEPDISYRLTKQAFDDALLELDGLSDDAYRESSAIMQLLRNNFKLWTNNEYDSNGTNQQEEQ</sequence>
<organism evidence="4 8">
    <name type="scientific">Adineta steineri</name>
    <dbReference type="NCBI Taxonomy" id="433720"/>
    <lineage>
        <taxon>Eukaryota</taxon>
        <taxon>Metazoa</taxon>
        <taxon>Spiralia</taxon>
        <taxon>Gnathifera</taxon>
        <taxon>Rotifera</taxon>
        <taxon>Eurotatoria</taxon>
        <taxon>Bdelloidea</taxon>
        <taxon>Adinetida</taxon>
        <taxon>Adinetidae</taxon>
        <taxon>Adineta</taxon>
    </lineage>
</organism>
<dbReference type="SUPFAM" id="SSF48445">
    <property type="entry name" value="14-3-3 protein"/>
    <property type="match status" value="1"/>
</dbReference>
<evidence type="ECO:0000256" key="1">
    <source>
        <dbReference type="ARBA" id="ARBA00006141"/>
    </source>
</evidence>
<accession>A0A813W5U3</accession>
<gene>
    <name evidence="4" type="ORF">BJG266_LOCUS8117</name>
    <name evidence="5" type="ORF">QVE165_LOCUS25725</name>
    <name evidence="6" type="ORF">QVE165_LOCUS27169</name>
</gene>
<dbReference type="AlphaFoldDB" id="A0A813W5U3"/>
<feature type="site" description="Interaction with phosphoserine on interacting protein" evidence="2">
    <location>
        <position position="129"/>
    </location>
</feature>
<dbReference type="PRINTS" id="PR00305">
    <property type="entry name" value="1433ZETA"/>
</dbReference>
<dbReference type="EMBL" id="CAJNOI010000025">
    <property type="protein sequence ID" value="CAF0856092.1"/>
    <property type="molecule type" value="Genomic_DNA"/>
</dbReference>
<dbReference type="InterPro" id="IPR036815">
    <property type="entry name" value="14-3-3_dom_sf"/>
</dbReference>
<dbReference type="Proteomes" id="UP000663832">
    <property type="component" value="Unassembled WGS sequence"/>
</dbReference>
<dbReference type="InterPro" id="IPR000308">
    <property type="entry name" value="14-3-3"/>
</dbReference>
<dbReference type="InterPro" id="IPR023410">
    <property type="entry name" value="14-3-3_domain"/>
</dbReference>
<dbReference type="Proteomes" id="UP000663877">
    <property type="component" value="Unassembled WGS sequence"/>
</dbReference>
<dbReference type="PIRSF" id="PIRSF000868">
    <property type="entry name" value="14-3-3"/>
    <property type="match status" value="1"/>
</dbReference>
<dbReference type="Pfam" id="PF00244">
    <property type="entry name" value="14-3-3"/>
    <property type="match status" value="1"/>
</dbReference>
<evidence type="ECO:0000259" key="3">
    <source>
        <dbReference type="SMART" id="SM00101"/>
    </source>
</evidence>
<evidence type="ECO:0000313" key="5">
    <source>
        <dbReference type="EMBL" id="CAF1199473.1"/>
    </source>
</evidence>
<comment type="caution">
    <text evidence="4">The sequence shown here is derived from an EMBL/GenBank/DDBJ whole genome shotgun (WGS) entry which is preliminary data.</text>
</comment>
<evidence type="ECO:0000313" key="6">
    <source>
        <dbReference type="EMBL" id="CAF1226031.1"/>
    </source>
</evidence>
<dbReference type="OrthoDB" id="10009744at2759"/>
<dbReference type="EMBL" id="CAJNOM010000187">
    <property type="protein sequence ID" value="CAF1199473.1"/>
    <property type="molecule type" value="Genomic_DNA"/>
</dbReference>
<proteinExistence type="inferred from homology"/>
<dbReference type="SMART" id="SM00101">
    <property type="entry name" value="14_3_3"/>
    <property type="match status" value="1"/>
</dbReference>
<reference evidence="4" key="1">
    <citation type="submission" date="2021-02" db="EMBL/GenBank/DDBJ databases">
        <authorList>
            <person name="Nowell W R."/>
        </authorList>
    </citation>
    <scope>NUCLEOTIDE SEQUENCE</scope>
</reference>
<comment type="similarity">
    <text evidence="1">Belongs to the 14-3-3 family.</text>
</comment>
<dbReference type="EMBL" id="CAJNOM010000205">
    <property type="protein sequence ID" value="CAF1226031.1"/>
    <property type="molecule type" value="Genomic_DNA"/>
</dbReference>
<feature type="domain" description="14-3-3" evidence="3">
    <location>
        <begin position="5"/>
        <end position="245"/>
    </location>
</feature>
<evidence type="ECO:0000256" key="2">
    <source>
        <dbReference type="PIRSR" id="PIRSR000868-1"/>
    </source>
</evidence>
<dbReference type="PANTHER" id="PTHR18860">
    <property type="entry name" value="14-3-3 PROTEIN"/>
    <property type="match status" value="1"/>
</dbReference>
<keyword evidence="7" id="KW-1185">Reference proteome</keyword>
<evidence type="ECO:0000313" key="4">
    <source>
        <dbReference type="EMBL" id="CAF0856092.1"/>
    </source>
</evidence>
<evidence type="ECO:0000313" key="7">
    <source>
        <dbReference type="Proteomes" id="UP000663832"/>
    </source>
</evidence>
<dbReference type="Gene3D" id="1.20.190.20">
    <property type="entry name" value="14-3-3 domain"/>
    <property type="match status" value="1"/>
</dbReference>